<dbReference type="InterPro" id="IPR036388">
    <property type="entry name" value="WH-like_DNA-bd_sf"/>
</dbReference>
<dbReference type="PANTHER" id="PTHR33164">
    <property type="entry name" value="TRANSCRIPTIONAL REGULATOR, MARR FAMILY"/>
    <property type="match status" value="1"/>
</dbReference>
<dbReference type="InterPro" id="IPR039422">
    <property type="entry name" value="MarR/SlyA-like"/>
</dbReference>
<accession>A0ABW5XEY5</accession>
<proteinExistence type="predicted"/>
<dbReference type="Pfam" id="PF22381">
    <property type="entry name" value="Staph_reg_Sar_Rot"/>
    <property type="match status" value="1"/>
</dbReference>
<evidence type="ECO:0000256" key="2">
    <source>
        <dbReference type="ARBA" id="ARBA00023125"/>
    </source>
</evidence>
<protein>
    <submittedName>
        <fullName evidence="5">MarR family winged helix-turn-helix transcriptional regulator</fullName>
    </submittedName>
</protein>
<feature type="domain" description="HTH marR-type" evidence="4">
    <location>
        <begin position="20"/>
        <end position="152"/>
    </location>
</feature>
<evidence type="ECO:0000313" key="6">
    <source>
        <dbReference type="Proteomes" id="UP001597391"/>
    </source>
</evidence>
<organism evidence="5 6">
    <name type="scientific">Populibacterium corticicola</name>
    <dbReference type="NCBI Taxonomy" id="1812826"/>
    <lineage>
        <taxon>Bacteria</taxon>
        <taxon>Bacillati</taxon>
        <taxon>Actinomycetota</taxon>
        <taxon>Actinomycetes</taxon>
        <taxon>Micrococcales</taxon>
        <taxon>Jonesiaceae</taxon>
        <taxon>Populibacterium</taxon>
    </lineage>
</organism>
<reference evidence="6" key="1">
    <citation type="journal article" date="2019" name="Int. J. Syst. Evol. Microbiol.">
        <title>The Global Catalogue of Microorganisms (GCM) 10K type strain sequencing project: providing services to taxonomists for standard genome sequencing and annotation.</title>
        <authorList>
            <consortium name="The Broad Institute Genomics Platform"/>
            <consortium name="The Broad Institute Genome Sequencing Center for Infectious Disease"/>
            <person name="Wu L."/>
            <person name="Ma J."/>
        </authorList>
    </citation>
    <scope>NUCLEOTIDE SEQUENCE [LARGE SCALE GENOMIC DNA]</scope>
    <source>
        <strain evidence="6">KCTC 33576</strain>
    </source>
</reference>
<keyword evidence="3" id="KW-0804">Transcription</keyword>
<dbReference type="PROSITE" id="PS50995">
    <property type="entry name" value="HTH_MARR_2"/>
    <property type="match status" value="1"/>
</dbReference>
<keyword evidence="6" id="KW-1185">Reference proteome</keyword>
<evidence type="ECO:0000259" key="4">
    <source>
        <dbReference type="PROSITE" id="PS50995"/>
    </source>
</evidence>
<name>A0ABW5XEY5_9MICO</name>
<evidence type="ECO:0000256" key="3">
    <source>
        <dbReference type="ARBA" id="ARBA00023163"/>
    </source>
</evidence>
<dbReference type="InterPro" id="IPR055166">
    <property type="entry name" value="Transc_reg_Sar_Rot_HTH"/>
</dbReference>
<dbReference type="SMART" id="SM00347">
    <property type="entry name" value="HTH_MARR"/>
    <property type="match status" value="1"/>
</dbReference>
<evidence type="ECO:0000313" key="5">
    <source>
        <dbReference type="EMBL" id="MFD2840438.1"/>
    </source>
</evidence>
<gene>
    <name evidence="5" type="ORF">ACFSYH_07605</name>
</gene>
<dbReference type="InterPro" id="IPR000835">
    <property type="entry name" value="HTH_MarR-typ"/>
</dbReference>
<dbReference type="SUPFAM" id="SSF46785">
    <property type="entry name" value="Winged helix' DNA-binding domain"/>
    <property type="match status" value="1"/>
</dbReference>
<dbReference type="Gene3D" id="1.10.10.10">
    <property type="entry name" value="Winged helix-like DNA-binding domain superfamily/Winged helix DNA-binding domain"/>
    <property type="match status" value="1"/>
</dbReference>
<sequence length="171" mass="19266">MSQELTPDVHWLSPTERGAWVALADLMFRLPSTLESDLQRESDLSFYEYMVLAMLSEEPDRTLGMGYLATLTSGSLSRLSHVIKRLERAGYVTRSRSQKDKRHTNAHLTDAGWEKITASAPGHVRKVRSTVFNALTAEQVQQLNVIADAIRENLDQERIAPCSETTDCTEE</sequence>
<dbReference type="EMBL" id="JBHUOP010000003">
    <property type="protein sequence ID" value="MFD2840438.1"/>
    <property type="molecule type" value="Genomic_DNA"/>
</dbReference>
<evidence type="ECO:0000256" key="1">
    <source>
        <dbReference type="ARBA" id="ARBA00023015"/>
    </source>
</evidence>
<dbReference type="Proteomes" id="UP001597391">
    <property type="component" value="Unassembled WGS sequence"/>
</dbReference>
<dbReference type="InterPro" id="IPR036390">
    <property type="entry name" value="WH_DNA-bd_sf"/>
</dbReference>
<comment type="caution">
    <text evidence="5">The sequence shown here is derived from an EMBL/GenBank/DDBJ whole genome shotgun (WGS) entry which is preliminary data.</text>
</comment>
<keyword evidence="2" id="KW-0238">DNA-binding</keyword>
<dbReference type="RefSeq" id="WP_377466278.1">
    <property type="nucleotide sequence ID" value="NZ_JBHUOP010000003.1"/>
</dbReference>
<keyword evidence="1" id="KW-0805">Transcription regulation</keyword>
<dbReference type="PRINTS" id="PR00598">
    <property type="entry name" value="HTHMARR"/>
</dbReference>
<dbReference type="PANTHER" id="PTHR33164:SF43">
    <property type="entry name" value="HTH-TYPE TRANSCRIPTIONAL REPRESSOR YETL"/>
    <property type="match status" value="1"/>
</dbReference>